<protein>
    <submittedName>
        <fullName evidence="3">Uncharacterized protein</fullName>
    </submittedName>
</protein>
<feature type="compositionally biased region" description="Low complexity" evidence="1">
    <location>
        <begin position="273"/>
        <end position="284"/>
    </location>
</feature>
<feature type="transmembrane region" description="Helical" evidence="2">
    <location>
        <begin position="71"/>
        <end position="96"/>
    </location>
</feature>
<name>A8LWN9_SALAI</name>
<keyword evidence="2" id="KW-0812">Transmembrane</keyword>
<reference evidence="3" key="1">
    <citation type="submission" date="2007-10" db="EMBL/GenBank/DDBJ databases">
        <title>Complete sequence of Salinispora arenicola CNS-205.</title>
        <authorList>
            <consortium name="US DOE Joint Genome Institute"/>
            <person name="Copeland A."/>
            <person name="Lucas S."/>
            <person name="Lapidus A."/>
            <person name="Barry K."/>
            <person name="Glavina del Rio T."/>
            <person name="Dalin E."/>
            <person name="Tice H."/>
            <person name="Pitluck S."/>
            <person name="Foster B."/>
            <person name="Schmutz J."/>
            <person name="Larimer F."/>
            <person name="Land M."/>
            <person name="Hauser L."/>
            <person name="Kyrpides N."/>
            <person name="Ivanova N."/>
            <person name="Jensen P.R."/>
            <person name="Moore B.S."/>
            <person name="Penn K."/>
            <person name="Jenkins C."/>
            <person name="Udwary D."/>
            <person name="Xiang L."/>
            <person name="Gontang E."/>
            <person name="Richardson P."/>
        </authorList>
    </citation>
    <scope>NUCLEOTIDE SEQUENCE [LARGE SCALE GENOMIC DNA]</scope>
    <source>
        <strain evidence="3">CNS-205</strain>
    </source>
</reference>
<feature type="transmembrane region" description="Helical" evidence="2">
    <location>
        <begin position="29"/>
        <end position="51"/>
    </location>
</feature>
<evidence type="ECO:0000256" key="2">
    <source>
        <dbReference type="SAM" id="Phobius"/>
    </source>
</evidence>
<dbReference type="eggNOG" id="ENOG50349XD">
    <property type="taxonomic scope" value="Bacteria"/>
</dbReference>
<feature type="region of interest" description="Disordered" evidence="1">
    <location>
        <begin position="193"/>
        <end position="284"/>
    </location>
</feature>
<evidence type="ECO:0000313" key="3">
    <source>
        <dbReference type="EMBL" id="ABV96062.1"/>
    </source>
</evidence>
<sequence length="284" mass="28886">MWGAIQEGRIVSDPYQPARVRPGVVTISSYLIFFYAALSVFDVIMGLTTLGTVQEIYREEFAGTDAEGSEGVVVVTVAVMSLVSLLFAVGMVVLALLNNRGKRVARIVTWAVGGFALCCVGVSLAVSAAGNAMSIDDTSGDMASQEEIERRLAEALPSWYEPMLTSALGAIALVAALILLALPPANEYFRKPQQQWEPPVPGAVYPGAPGGGPAYPVNPGQPGYPQAGPPPGQPGHPQAGPPPGQPGHPQAGPPPGQPGSASGSSEQGGGAQSGSDGTGASSAG</sequence>
<gene>
    <name evidence="3" type="ordered locus">Sare_0127</name>
</gene>
<dbReference type="STRING" id="391037.Sare_0127"/>
<accession>A8LWN9</accession>
<feature type="transmembrane region" description="Helical" evidence="2">
    <location>
        <begin position="163"/>
        <end position="182"/>
    </location>
</feature>
<dbReference type="AlphaFoldDB" id="A8LWN9"/>
<keyword evidence="2" id="KW-0472">Membrane</keyword>
<dbReference type="OrthoDB" id="5194611at2"/>
<dbReference type="EMBL" id="CP000850">
    <property type="protein sequence ID" value="ABV96062.1"/>
    <property type="molecule type" value="Genomic_DNA"/>
</dbReference>
<proteinExistence type="predicted"/>
<dbReference type="HOGENOM" id="CLU_075071_0_0_11"/>
<dbReference type="PATRIC" id="fig|391037.6.peg.133"/>
<feature type="compositionally biased region" description="Low complexity" evidence="1">
    <location>
        <begin position="214"/>
        <end position="226"/>
    </location>
</feature>
<feature type="transmembrane region" description="Helical" evidence="2">
    <location>
        <begin position="108"/>
        <end position="129"/>
    </location>
</feature>
<evidence type="ECO:0000256" key="1">
    <source>
        <dbReference type="SAM" id="MobiDB-lite"/>
    </source>
</evidence>
<dbReference type="KEGG" id="saq:Sare_0127"/>
<feature type="compositionally biased region" description="Pro residues" evidence="1">
    <location>
        <begin position="227"/>
        <end position="257"/>
    </location>
</feature>
<keyword evidence="2" id="KW-1133">Transmembrane helix</keyword>
<organism evidence="3">
    <name type="scientific">Salinispora arenicola (strain CNS-205)</name>
    <dbReference type="NCBI Taxonomy" id="391037"/>
    <lineage>
        <taxon>Bacteria</taxon>
        <taxon>Bacillati</taxon>
        <taxon>Actinomycetota</taxon>
        <taxon>Actinomycetes</taxon>
        <taxon>Micromonosporales</taxon>
        <taxon>Micromonosporaceae</taxon>
        <taxon>Salinispora</taxon>
    </lineage>
</organism>